<dbReference type="EMBL" id="PYYB01000001">
    <property type="protein sequence ID" value="PTL58462.1"/>
    <property type="molecule type" value="Genomic_DNA"/>
</dbReference>
<evidence type="ECO:0000256" key="2">
    <source>
        <dbReference type="ARBA" id="ARBA00013064"/>
    </source>
</evidence>
<sequence length="260" mass="28165">MLDLHCHILPGIDDGPPTMDDTLELARAHVAAGTSLVVATSHVSWDHPDNGARLLGPLVELVRTRLAAAAIPLEIRPGAEVALTRVEALDDPELQALRLGGGPWLLLECPFTPSSAGFDAVIDDLLARGHRLLLAHPERCPAFHREPERLEHYVRRGLLTSMTAGAFVGRFGSTVQEVATTFLRRGLVHSVASDAHDLTRRPPGIEEPLTRAGLDPQLVRWLGHDVPRAILDGTPVPSAPVPFDATPPRRGLRGRLRRAS</sequence>
<dbReference type="RefSeq" id="WP_107566900.1">
    <property type="nucleotide sequence ID" value="NZ_PYYB01000001.1"/>
</dbReference>
<proteinExistence type="inferred from homology"/>
<dbReference type="Pfam" id="PF19567">
    <property type="entry name" value="CpsB_CapC"/>
    <property type="match status" value="1"/>
</dbReference>
<keyword evidence="3" id="KW-0378">Hydrolase</keyword>
<evidence type="ECO:0000313" key="8">
    <source>
        <dbReference type="Proteomes" id="UP000240739"/>
    </source>
</evidence>
<comment type="catalytic activity">
    <reaction evidence="5">
        <text>O-phospho-L-tyrosyl-[protein] + H2O = L-tyrosyl-[protein] + phosphate</text>
        <dbReference type="Rhea" id="RHEA:10684"/>
        <dbReference type="Rhea" id="RHEA-COMP:10136"/>
        <dbReference type="Rhea" id="RHEA-COMP:20101"/>
        <dbReference type="ChEBI" id="CHEBI:15377"/>
        <dbReference type="ChEBI" id="CHEBI:43474"/>
        <dbReference type="ChEBI" id="CHEBI:46858"/>
        <dbReference type="ChEBI" id="CHEBI:61978"/>
        <dbReference type="EC" id="3.1.3.48"/>
    </reaction>
</comment>
<evidence type="ECO:0000256" key="5">
    <source>
        <dbReference type="ARBA" id="ARBA00051722"/>
    </source>
</evidence>
<reference evidence="7 8" key="1">
    <citation type="submission" date="2018-03" db="EMBL/GenBank/DDBJ databases">
        <title>Aquarubrobacter algicola gen. nov., sp. nov., a novel actinobacterium isolated from shallow eutrophic lake during the end of cyanobacterial harmful algal blooms.</title>
        <authorList>
            <person name="Chun S.J."/>
        </authorList>
    </citation>
    <scope>NUCLEOTIDE SEQUENCE [LARGE SCALE GENOMIC DNA]</scope>
    <source>
        <strain evidence="7 8">Seoho-28</strain>
    </source>
</reference>
<keyword evidence="4" id="KW-0904">Protein phosphatase</keyword>
<dbReference type="GO" id="GO:0004725">
    <property type="term" value="F:protein tyrosine phosphatase activity"/>
    <property type="evidence" value="ECO:0007669"/>
    <property type="project" value="UniProtKB-EC"/>
</dbReference>
<keyword evidence="8" id="KW-1185">Reference proteome</keyword>
<dbReference type="PANTHER" id="PTHR39181">
    <property type="entry name" value="TYROSINE-PROTEIN PHOSPHATASE YWQE"/>
    <property type="match status" value="1"/>
</dbReference>
<dbReference type="SUPFAM" id="SSF89550">
    <property type="entry name" value="PHP domain-like"/>
    <property type="match status" value="1"/>
</dbReference>
<evidence type="ECO:0000256" key="4">
    <source>
        <dbReference type="ARBA" id="ARBA00022912"/>
    </source>
</evidence>
<feature type="compositionally biased region" description="Basic residues" evidence="6">
    <location>
        <begin position="250"/>
        <end position="260"/>
    </location>
</feature>
<organism evidence="7 8">
    <name type="scientific">Paraconexibacter algicola</name>
    <dbReference type="NCBI Taxonomy" id="2133960"/>
    <lineage>
        <taxon>Bacteria</taxon>
        <taxon>Bacillati</taxon>
        <taxon>Actinomycetota</taxon>
        <taxon>Thermoleophilia</taxon>
        <taxon>Solirubrobacterales</taxon>
        <taxon>Paraconexibacteraceae</taxon>
        <taxon>Paraconexibacter</taxon>
    </lineage>
</organism>
<dbReference type="PANTHER" id="PTHR39181:SF1">
    <property type="entry name" value="TYROSINE-PROTEIN PHOSPHATASE YWQE"/>
    <property type="match status" value="1"/>
</dbReference>
<dbReference type="Proteomes" id="UP000240739">
    <property type="component" value="Unassembled WGS sequence"/>
</dbReference>
<comment type="caution">
    <text evidence="7">The sequence shown here is derived from an EMBL/GenBank/DDBJ whole genome shotgun (WGS) entry which is preliminary data.</text>
</comment>
<dbReference type="OrthoDB" id="9788539at2"/>
<gene>
    <name evidence="7" type="ORF">C7Y72_01735</name>
</gene>
<dbReference type="PIRSF" id="PIRSF016557">
    <property type="entry name" value="Caps_synth_CpsB"/>
    <property type="match status" value="1"/>
</dbReference>
<dbReference type="GO" id="GO:0030145">
    <property type="term" value="F:manganese ion binding"/>
    <property type="evidence" value="ECO:0007669"/>
    <property type="project" value="InterPro"/>
</dbReference>
<dbReference type="InterPro" id="IPR016195">
    <property type="entry name" value="Pol/histidinol_Pase-like"/>
</dbReference>
<dbReference type="EC" id="3.1.3.48" evidence="2"/>
<dbReference type="InterPro" id="IPR016667">
    <property type="entry name" value="Caps_polysacc_synth_CpsB/CapC"/>
</dbReference>
<evidence type="ECO:0000256" key="3">
    <source>
        <dbReference type="ARBA" id="ARBA00022801"/>
    </source>
</evidence>
<evidence type="ECO:0000256" key="6">
    <source>
        <dbReference type="SAM" id="MobiDB-lite"/>
    </source>
</evidence>
<feature type="region of interest" description="Disordered" evidence="6">
    <location>
        <begin position="233"/>
        <end position="260"/>
    </location>
</feature>
<protein>
    <recommendedName>
        <fullName evidence="2">protein-tyrosine-phosphatase</fullName>
        <ecNumber evidence="2">3.1.3.48</ecNumber>
    </recommendedName>
</protein>
<name>A0A2T4UGU4_9ACTN</name>
<evidence type="ECO:0000313" key="7">
    <source>
        <dbReference type="EMBL" id="PTL58462.1"/>
    </source>
</evidence>
<accession>A0A2T4UGU4</accession>
<dbReference type="Gene3D" id="3.20.20.140">
    <property type="entry name" value="Metal-dependent hydrolases"/>
    <property type="match status" value="1"/>
</dbReference>
<evidence type="ECO:0000256" key="1">
    <source>
        <dbReference type="ARBA" id="ARBA00005750"/>
    </source>
</evidence>
<dbReference type="AlphaFoldDB" id="A0A2T4UGU4"/>
<comment type="similarity">
    <text evidence="1">Belongs to the metallo-dependent hydrolases superfamily. CpsB/CapC family.</text>
</comment>